<name>L0EUC2_LIBCB</name>
<gene>
    <name evidence="2" type="ordered locus">B488_05500</name>
</gene>
<feature type="transmembrane region" description="Helical" evidence="1">
    <location>
        <begin position="64"/>
        <end position="86"/>
    </location>
</feature>
<evidence type="ECO:0000313" key="2">
    <source>
        <dbReference type="EMBL" id="AGA64542.1"/>
    </source>
</evidence>
<keyword evidence="1" id="KW-0812">Transmembrane</keyword>
<protein>
    <recommendedName>
        <fullName evidence="4">Transmembrane protein</fullName>
    </recommendedName>
</protein>
<keyword evidence="1" id="KW-0472">Membrane</keyword>
<feature type="transmembrane region" description="Helical" evidence="1">
    <location>
        <begin position="169"/>
        <end position="188"/>
    </location>
</feature>
<dbReference type="EMBL" id="CP003789">
    <property type="protein sequence ID" value="AGA64542.1"/>
    <property type="molecule type" value="Genomic_DNA"/>
</dbReference>
<dbReference type="STRING" id="1215343.B488_05500"/>
<proteinExistence type="predicted"/>
<sequence>MNFIAPWKEICFRFKSLTFWRINFLATLNGLFFASLTVCIAEALYDIFILDMTETINFSFLETFILSLILFLFYVGIIFQCVIIKAIDFFIPVCLGNLFLNANQCATIVYYTLLILPLMAYPELLSLRLLMCFVCLYIILLPAMTVALFFFFIPVCLSNLFLNTNRWGTIVYYTLLTTLLIFCLIYPLQPLFSTRFTVICSLFPGPILGYNLWRHCLLYYKDLEDDDRELLPIIPSWEICGPIVKVSRNLLVAFLVTGLIGGFAMLGNNMPRYHKCFEKSYGDDDLLNSCYERFHNGDILEQDKALTR</sequence>
<accession>L0EUC2</accession>
<dbReference type="HOGENOM" id="CLU_1018630_0_0_5"/>
<feature type="transmembrane region" description="Helical" evidence="1">
    <location>
        <begin position="250"/>
        <end position="267"/>
    </location>
</feature>
<feature type="transmembrane region" description="Helical" evidence="1">
    <location>
        <begin position="127"/>
        <end position="157"/>
    </location>
</feature>
<dbReference type="AlphaFoldDB" id="L0EUC2"/>
<evidence type="ECO:0000313" key="3">
    <source>
        <dbReference type="Proteomes" id="UP000010799"/>
    </source>
</evidence>
<keyword evidence="3" id="KW-1185">Reference proteome</keyword>
<organism evidence="2 3">
    <name type="scientific">Liberibacter crescens (strain BT-1)</name>
    <dbReference type="NCBI Taxonomy" id="1215343"/>
    <lineage>
        <taxon>Bacteria</taxon>
        <taxon>Pseudomonadati</taxon>
        <taxon>Pseudomonadota</taxon>
        <taxon>Alphaproteobacteria</taxon>
        <taxon>Hyphomicrobiales</taxon>
        <taxon>Rhizobiaceae</taxon>
        <taxon>Liberibacter</taxon>
    </lineage>
</organism>
<feature type="transmembrane region" description="Helical" evidence="1">
    <location>
        <begin position="22"/>
        <end position="44"/>
    </location>
</feature>
<feature type="transmembrane region" description="Helical" evidence="1">
    <location>
        <begin position="98"/>
        <end position="121"/>
    </location>
</feature>
<keyword evidence="1" id="KW-1133">Transmembrane helix</keyword>
<evidence type="ECO:0008006" key="4">
    <source>
        <dbReference type="Google" id="ProtNLM"/>
    </source>
</evidence>
<evidence type="ECO:0000256" key="1">
    <source>
        <dbReference type="SAM" id="Phobius"/>
    </source>
</evidence>
<dbReference type="KEGG" id="lcc:B488_05500"/>
<dbReference type="Proteomes" id="UP000010799">
    <property type="component" value="Chromosome"/>
</dbReference>
<reference evidence="2 3" key="1">
    <citation type="journal article" date="2012" name="Stand. Genomic Sci.">
        <title>Complete genome sequence of Liberibacter crescens BT-1.</title>
        <authorList>
            <person name="Leonard M.T."/>
            <person name="Fagen J.R."/>
            <person name="Davis-Richardson A.G."/>
            <person name="Davis M.J."/>
            <person name="Triplett E.W."/>
        </authorList>
    </citation>
    <scope>NUCLEOTIDE SEQUENCE [LARGE SCALE GENOMIC DNA]</scope>
    <source>
        <strain evidence="2 3">BT-1</strain>
    </source>
</reference>
<dbReference type="PATRIC" id="fig|1215343.11.peg.560"/>